<dbReference type="PANTHER" id="PTHR12151:SF25">
    <property type="entry name" value="LINALOOL DEHYDRATASE_ISOMERASE DOMAIN-CONTAINING PROTEIN"/>
    <property type="match status" value="1"/>
</dbReference>
<evidence type="ECO:0000256" key="1">
    <source>
        <dbReference type="ARBA" id="ARBA00010996"/>
    </source>
</evidence>
<keyword evidence="5" id="KW-0812">Transmembrane</keyword>
<evidence type="ECO:0000256" key="2">
    <source>
        <dbReference type="ARBA" id="ARBA00023008"/>
    </source>
</evidence>
<keyword evidence="2 3" id="KW-0186">Copper</keyword>
<sequence>MNKKAMVAILIAVFIPLVCYLILKSSSEEAVLIPSHYLPDSIVTSVKDGKQTQDTVWHKVADIKLVNQLGDSVNLYDIKGKAIVIDFFFTSCLYICPKLTANMAKMQQSFIRGGDPIKKIDTSIVQFVSLSIDPERDSVPRLKEYADKFGVNNDNWWMLTGSKDSIYNFIFQELKVDKYDPSVPIDPTFAHTQRFVLLDRDYNVRGYYKGLDTLSLSQLSRDIGVLMLEKDSLNPEPLPFDPGQLAIFFAITFVIVITVTSILSRNKKREEKR</sequence>
<dbReference type="SUPFAM" id="SSF52833">
    <property type="entry name" value="Thioredoxin-like"/>
    <property type="match status" value="1"/>
</dbReference>
<dbReference type="CDD" id="cd02968">
    <property type="entry name" value="SCO"/>
    <property type="match status" value="1"/>
</dbReference>
<keyword evidence="5" id="KW-1133">Transmembrane helix</keyword>
<comment type="caution">
    <text evidence="7">The sequence shown here is derived from an EMBL/GenBank/DDBJ whole genome shotgun (WGS) entry which is preliminary data.</text>
</comment>
<evidence type="ECO:0000256" key="4">
    <source>
        <dbReference type="PIRSR" id="PIRSR603782-2"/>
    </source>
</evidence>
<protein>
    <submittedName>
        <fullName evidence="7">SCO family protein</fullName>
    </submittedName>
</protein>
<dbReference type="PROSITE" id="PS51352">
    <property type="entry name" value="THIOREDOXIN_2"/>
    <property type="match status" value="1"/>
</dbReference>
<dbReference type="GO" id="GO:0046872">
    <property type="term" value="F:metal ion binding"/>
    <property type="evidence" value="ECO:0007669"/>
    <property type="project" value="UniProtKB-KW"/>
</dbReference>
<dbReference type="RefSeq" id="WP_171608373.1">
    <property type="nucleotide sequence ID" value="NZ_WHPF01000009.1"/>
</dbReference>
<evidence type="ECO:0000256" key="5">
    <source>
        <dbReference type="SAM" id="Phobius"/>
    </source>
</evidence>
<evidence type="ECO:0000313" key="8">
    <source>
        <dbReference type="Proteomes" id="UP000598971"/>
    </source>
</evidence>
<keyword evidence="5" id="KW-0472">Membrane</keyword>
<evidence type="ECO:0000259" key="6">
    <source>
        <dbReference type="PROSITE" id="PS51352"/>
    </source>
</evidence>
<gene>
    <name evidence="7" type="ORF">GD597_13230</name>
</gene>
<evidence type="ECO:0000313" key="7">
    <source>
        <dbReference type="EMBL" id="NNV56427.1"/>
    </source>
</evidence>
<keyword evidence="8" id="KW-1185">Reference proteome</keyword>
<dbReference type="InterPro" id="IPR036249">
    <property type="entry name" value="Thioredoxin-like_sf"/>
</dbReference>
<feature type="binding site" evidence="3">
    <location>
        <position position="96"/>
    </location>
    <ligand>
        <name>Cu cation</name>
        <dbReference type="ChEBI" id="CHEBI:23378"/>
    </ligand>
</feature>
<dbReference type="Proteomes" id="UP000598971">
    <property type="component" value="Unassembled WGS sequence"/>
</dbReference>
<feature type="transmembrane region" description="Helical" evidence="5">
    <location>
        <begin position="245"/>
        <end position="263"/>
    </location>
</feature>
<proteinExistence type="inferred from homology"/>
<comment type="similarity">
    <text evidence="1">Belongs to the SCO1/2 family.</text>
</comment>
<feature type="domain" description="Thioredoxin" evidence="6">
    <location>
        <begin position="32"/>
        <end position="228"/>
    </location>
</feature>
<reference evidence="7" key="1">
    <citation type="submission" date="2019-10" db="EMBL/GenBank/DDBJ databases">
        <title>Draft genome sequence of Panacibacter sp. KCS-6.</title>
        <authorList>
            <person name="Yim K.J."/>
        </authorList>
    </citation>
    <scope>NUCLEOTIDE SEQUENCE</scope>
    <source>
        <strain evidence="7">KCS-6</strain>
    </source>
</reference>
<feature type="binding site" evidence="3">
    <location>
        <position position="191"/>
    </location>
    <ligand>
        <name>Cu cation</name>
        <dbReference type="ChEBI" id="CHEBI:23378"/>
    </ligand>
</feature>
<organism evidence="7 8">
    <name type="scientific">Limnovirga soli</name>
    <dbReference type="NCBI Taxonomy" id="2656915"/>
    <lineage>
        <taxon>Bacteria</taxon>
        <taxon>Pseudomonadati</taxon>
        <taxon>Bacteroidota</taxon>
        <taxon>Chitinophagia</taxon>
        <taxon>Chitinophagales</taxon>
        <taxon>Chitinophagaceae</taxon>
        <taxon>Limnovirga</taxon>
    </lineage>
</organism>
<dbReference type="Pfam" id="PF02630">
    <property type="entry name" value="SCO1-SenC"/>
    <property type="match status" value="1"/>
</dbReference>
<dbReference type="InterPro" id="IPR013766">
    <property type="entry name" value="Thioredoxin_domain"/>
</dbReference>
<feature type="binding site" evidence="3">
    <location>
        <position position="92"/>
    </location>
    <ligand>
        <name>Cu cation</name>
        <dbReference type="ChEBI" id="CHEBI:23378"/>
    </ligand>
</feature>
<feature type="disulfide bond" description="Redox-active" evidence="4">
    <location>
        <begin position="92"/>
        <end position="96"/>
    </location>
</feature>
<dbReference type="PANTHER" id="PTHR12151">
    <property type="entry name" value="ELECTRON TRANSPORT PROTIN SCO1/SENC FAMILY MEMBER"/>
    <property type="match status" value="1"/>
</dbReference>
<accession>A0A8J8FFC8</accession>
<dbReference type="Gene3D" id="3.40.30.10">
    <property type="entry name" value="Glutaredoxin"/>
    <property type="match status" value="1"/>
</dbReference>
<keyword evidence="4" id="KW-1015">Disulfide bond</keyword>
<dbReference type="InterPro" id="IPR003782">
    <property type="entry name" value="SCO1/SenC"/>
</dbReference>
<dbReference type="AlphaFoldDB" id="A0A8J8FFC8"/>
<dbReference type="EMBL" id="WHPF01000009">
    <property type="protein sequence ID" value="NNV56427.1"/>
    <property type="molecule type" value="Genomic_DNA"/>
</dbReference>
<evidence type="ECO:0000256" key="3">
    <source>
        <dbReference type="PIRSR" id="PIRSR603782-1"/>
    </source>
</evidence>
<keyword evidence="3" id="KW-0479">Metal-binding</keyword>
<name>A0A8J8FFC8_9BACT</name>